<proteinExistence type="predicted"/>
<dbReference type="InterPro" id="IPR017900">
    <property type="entry name" value="4Fe4S_Fe_S_CS"/>
</dbReference>
<reference evidence="2" key="1">
    <citation type="journal article" date="2015" name="Proc. Natl. Acad. Sci. U.S.A.">
        <title>Networks of energetic and metabolic interactions define dynamics in microbial communities.</title>
        <authorList>
            <person name="Embree M."/>
            <person name="Liu J.K."/>
            <person name="Al-Bassam M.M."/>
            <person name="Zengler K."/>
        </authorList>
    </citation>
    <scope>NUCLEOTIDE SEQUENCE</scope>
</reference>
<dbReference type="AlphaFoldDB" id="A0A0W8FLA1"/>
<evidence type="ECO:0000313" key="2">
    <source>
        <dbReference type="EMBL" id="KUG21521.1"/>
    </source>
</evidence>
<evidence type="ECO:0000259" key="1">
    <source>
        <dbReference type="PROSITE" id="PS51379"/>
    </source>
</evidence>
<comment type="caution">
    <text evidence="2">The sequence shown here is derived from an EMBL/GenBank/DDBJ whole genome shotgun (WGS) entry which is preliminary data.</text>
</comment>
<dbReference type="EMBL" id="LNQE01001056">
    <property type="protein sequence ID" value="KUG21521.1"/>
    <property type="molecule type" value="Genomic_DNA"/>
</dbReference>
<dbReference type="SUPFAM" id="SSF54862">
    <property type="entry name" value="4Fe-4S ferredoxins"/>
    <property type="match status" value="1"/>
</dbReference>
<name>A0A0W8FLA1_9ZZZZ</name>
<dbReference type="Gene3D" id="3.30.70.20">
    <property type="match status" value="1"/>
</dbReference>
<dbReference type="PROSITE" id="PS00198">
    <property type="entry name" value="4FE4S_FER_1"/>
    <property type="match status" value="1"/>
</dbReference>
<gene>
    <name evidence="2" type="ORF">ASZ90_008741</name>
</gene>
<feature type="domain" description="4Fe-4S ferredoxin-type" evidence="1">
    <location>
        <begin position="268"/>
        <end position="297"/>
    </location>
</feature>
<dbReference type="Pfam" id="PF13187">
    <property type="entry name" value="Fer4_9"/>
    <property type="match status" value="1"/>
</dbReference>
<dbReference type="SUPFAM" id="SSF46785">
    <property type="entry name" value="Winged helix' DNA-binding domain"/>
    <property type="match status" value="1"/>
</dbReference>
<dbReference type="InterPro" id="IPR017896">
    <property type="entry name" value="4Fe4S_Fe-S-bd"/>
</dbReference>
<dbReference type="PROSITE" id="PS51379">
    <property type="entry name" value="4FE4S_FER_2"/>
    <property type="match status" value="2"/>
</dbReference>
<feature type="domain" description="4Fe-4S ferredoxin-type" evidence="1">
    <location>
        <begin position="298"/>
        <end position="327"/>
    </location>
</feature>
<protein>
    <submittedName>
        <fullName evidence="2">Ferredoxin</fullName>
    </submittedName>
</protein>
<sequence>MDIYERLREILDSHPSTAPRTKSIDEILRILFAPVEAAVAVNMSYKAKSVSNIAKAAEISESEAKQHLESMANKGIIYSKNKEGEKFYSLLPLIPGVFEFPFMKGGGTPMHQRLGKLWKEYHQEALGASFSGDPTPLMRVVAVEKSITAQDRIHPYEEVKNFINNANYIALTKCACRVSVSKCDKPKEVCLIFGEAAEFLVERGFARQISKEDGLKVLDQAEEAGLVHTSNNSADHANLICNCCPCCCTVLRGRTQLKHTHAFEPSRFEAHVTGEDCTGCAICAEERCPMKAIEMKNDIAFINTQECIGCGLCVTGCPAEAIKLKERKQIPSTPATIRDMGAKVLQEKGRLDAFLKIMQS</sequence>
<accession>A0A0W8FLA1</accession>
<dbReference type="Gene3D" id="1.10.10.10">
    <property type="entry name" value="Winged helix-like DNA-binding domain superfamily/Winged helix DNA-binding domain"/>
    <property type="match status" value="1"/>
</dbReference>
<dbReference type="InterPro" id="IPR036390">
    <property type="entry name" value="WH_DNA-bd_sf"/>
</dbReference>
<dbReference type="InterPro" id="IPR036388">
    <property type="entry name" value="WH-like_DNA-bd_sf"/>
</dbReference>
<organism evidence="2">
    <name type="scientific">hydrocarbon metagenome</name>
    <dbReference type="NCBI Taxonomy" id="938273"/>
    <lineage>
        <taxon>unclassified sequences</taxon>
        <taxon>metagenomes</taxon>
        <taxon>ecological metagenomes</taxon>
    </lineage>
</organism>